<sequence length="421" mass="47097">MVLTVSLSFAWYKSRGSSSNEEQSSCKNDDCLPTASTIIRNNREIFKYFSAEEDEDDDVDGGGDNFVSGARKSWARIFTGTGCSEKREDPTTFVSENNIPARVSQDADSNKLKESQLRFKLGYVAETRGFQVTVVKCFGLPAEVSGDFFVRVELQPLGLKGSTRILRNTLNPEYDEEFTFFGVKKELLQASPFLWLSLLLASVYCEEMWVNLRVLSFDRFSRDVVVGEVVVPLTSVDLDAVDTREFTVPLLSQRKPELLVSLGYQPAARRLSVVVLKARHLMLPSATFQGPSVEVFLMYKEKRLDTKKTSKGKPRRTSGNPAVFNESFVFDVPEGSPGGSCGDLDPLDPDFIAHCVENLSLHFLLTISCCCAGENHQQALGHLEMGLSTFSATEAASEHWQEVWRSPRRQVAEWHTLMDPL</sequence>
<feature type="domain" description="C2" evidence="1">
    <location>
        <begin position="254"/>
        <end position="405"/>
    </location>
</feature>
<dbReference type="GO" id="GO:0070382">
    <property type="term" value="C:exocytic vesicle"/>
    <property type="evidence" value="ECO:0007669"/>
    <property type="project" value="TreeGrafter"/>
</dbReference>
<dbReference type="GO" id="GO:0098793">
    <property type="term" value="C:presynapse"/>
    <property type="evidence" value="ECO:0007669"/>
    <property type="project" value="GOC"/>
</dbReference>
<name>A0A7R9BFD4_9CRUS</name>
<dbReference type="GO" id="GO:0005509">
    <property type="term" value="F:calcium ion binding"/>
    <property type="evidence" value="ECO:0007669"/>
    <property type="project" value="TreeGrafter"/>
</dbReference>
<gene>
    <name evidence="2" type="ORF">NMOB1V02_LOCUS844</name>
</gene>
<dbReference type="SMART" id="SM00239">
    <property type="entry name" value="C2"/>
    <property type="match status" value="2"/>
</dbReference>
<dbReference type="GO" id="GO:0030424">
    <property type="term" value="C:axon"/>
    <property type="evidence" value="ECO:0007669"/>
    <property type="project" value="TreeGrafter"/>
</dbReference>
<dbReference type="OrthoDB" id="270970at2759"/>
<evidence type="ECO:0000313" key="3">
    <source>
        <dbReference type="Proteomes" id="UP000678499"/>
    </source>
</evidence>
<dbReference type="GO" id="GO:0006906">
    <property type="term" value="P:vesicle fusion"/>
    <property type="evidence" value="ECO:0007669"/>
    <property type="project" value="TreeGrafter"/>
</dbReference>
<dbReference type="PANTHER" id="PTHR10024">
    <property type="entry name" value="SYNAPTOTAGMIN"/>
    <property type="match status" value="1"/>
</dbReference>
<dbReference type="Proteomes" id="UP000678499">
    <property type="component" value="Unassembled WGS sequence"/>
</dbReference>
<dbReference type="CDD" id="cd00276">
    <property type="entry name" value="C2B_Synaptotagmin"/>
    <property type="match status" value="1"/>
</dbReference>
<dbReference type="PROSITE" id="PS50004">
    <property type="entry name" value="C2"/>
    <property type="match status" value="2"/>
</dbReference>
<reference evidence="2" key="1">
    <citation type="submission" date="2020-11" db="EMBL/GenBank/DDBJ databases">
        <authorList>
            <person name="Tran Van P."/>
        </authorList>
    </citation>
    <scope>NUCLEOTIDE SEQUENCE</scope>
</reference>
<organism evidence="2">
    <name type="scientific">Notodromas monacha</name>
    <dbReference type="NCBI Taxonomy" id="399045"/>
    <lineage>
        <taxon>Eukaryota</taxon>
        <taxon>Metazoa</taxon>
        <taxon>Ecdysozoa</taxon>
        <taxon>Arthropoda</taxon>
        <taxon>Crustacea</taxon>
        <taxon>Oligostraca</taxon>
        <taxon>Ostracoda</taxon>
        <taxon>Podocopa</taxon>
        <taxon>Podocopida</taxon>
        <taxon>Cypridocopina</taxon>
        <taxon>Cypridoidea</taxon>
        <taxon>Cyprididae</taxon>
        <taxon>Notodromas</taxon>
    </lineage>
</organism>
<dbReference type="Pfam" id="PF00168">
    <property type="entry name" value="C2"/>
    <property type="match status" value="2"/>
</dbReference>
<dbReference type="GO" id="GO:0005544">
    <property type="term" value="F:calcium-dependent phospholipid binding"/>
    <property type="evidence" value="ECO:0007669"/>
    <property type="project" value="TreeGrafter"/>
</dbReference>
<accession>A0A7R9BFD4</accession>
<feature type="domain" description="C2" evidence="1">
    <location>
        <begin position="113"/>
        <end position="246"/>
    </location>
</feature>
<dbReference type="GO" id="GO:0001786">
    <property type="term" value="F:phosphatidylserine binding"/>
    <property type="evidence" value="ECO:0007669"/>
    <property type="project" value="TreeGrafter"/>
</dbReference>
<dbReference type="AlphaFoldDB" id="A0A7R9BFD4"/>
<proteinExistence type="predicted"/>
<dbReference type="InterPro" id="IPR000008">
    <property type="entry name" value="C2_dom"/>
</dbReference>
<dbReference type="GO" id="GO:0005886">
    <property type="term" value="C:plasma membrane"/>
    <property type="evidence" value="ECO:0007669"/>
    <property type="project" value="TreeGrafter"/>
</dbReference>
<evidence type="ECO:0000259" key="1">
    <source>
        <dbReference type="PROSITE" id="PS50004"/>
    </source>
</evidence>
<keyword evidence="3" id="KW-1185">Reference proteome</keyword>
<evidence type="ECO:0000313" key="2">
    <source>
        <dbReference type="EMBL" id="CAD7272933.1"/>
    </source>
</evidence>
<protein>
    <recommendedName>
        <fullName evidence="1">C2 domain-containing protein</fullName>
    </recommendedName>
</protein>
<dbReference type="GO" id="GO:0030276">
    <property type="term" value="F:clathrin binding"/>
    <property type="evidence" value="ECO:0007669"/>
    <property type="project" value="TreeGrafter"/>
</dbReference>
<dbReference type="PANTHER" id="PTHR10024:SF369">
    <property type="entry name" value="FI18813P1"/>
    <property type="match status" value="1"/>
</dbReference>
<dbReference type="GO" id="GO:0000149">
    <property type="term" value="F:SNARE binding"/>
    <property type="evidence" value="ECO:0007669"/>
    <property type="project" value="TreeGrafter"/>
</dbReference>
<dbReference type="InterPro" id="IPR035892">
    <property type="entry name" value="C2_domain_sf"/>
</dbReference>
<dbReference type="SUPFAM" id="SSF49562">
    <property type="entry name" value="C2 domain (Calcium/lipid-binding domain, CaLB)"/>
    <property type="match status" value="2"/>
</dbReference>
<dbReference type="EMBL" id="OA882114">
    <property type="protein sequence ID" value="CAD7272933.1"/>
    <property type="molecule type" value="Genomic_DNA"/>
</dbReference>
<dbReference type="GO" id="GO:0048791">
    <property type="term" value="P:calcium ion-regulated exocytosis of neurotransmitter"/>
    <property type="evidence" value="ECO:0007669"/>
    <property type="project" value="TreeGrafter"/>
</dbReference>
<dbReference type="Gene3D" id="2.60.40.150">
    <property type="entry name" value="C2 domain"/>
    <property type="match status" value="2"/>
</dbReference>
<dbReference type="EMBL" id="CAJPEX010000077">
    <property type="protein sequence ID" value="CAG0913085.1"/>
    <property type="molecule type" value="Genomic_DNA"/>
</dbReference>